<keyword evidence="4" id="KW-0732">Signal</keyword>
<evidence type="ECO:0000256" key="1">
    <source>
        <dbReference type="ARBA" id="ARBA00004196"/>
    </source>
</evidence>
<dbReference type="InterPro" id="IPR006128">
    <property type="entry name" value="Lipoprotein_PsaA-like"/>
</dbReference>
<dbReference type="InterPro" id="IPR006129">
    <property type="entry name" value="AdhesinB"/>
</dbReference>
<comment type="similarity">
    <text evidence="5">Belongs to the bacterial solute-binding protein 9 family.</text>
</comment>
<evidence type="ECO:0000313" key="7">
    <source>
        <dbReference type="Proteomes" id="UP001170379"/>
    </source>
</evidence>
<accession>A0ABT7C615</accession>
<comment type="subcellular location">
    <subcellularLocation>
        <location evidence="1">Cell envelope</location>
    </subcellularLocation>
</comment>
<keyword evidence="3" id="KW-0479">Metal-binding</keyword>
<gene>
    <name evidence="6" type="ORF">C7K25_02445</name>
</gene>
<dbReference type="EMBL" id="PXVD01000003">
    <property type="protein sequence ID" value="MDJ1370242.1"/>
    <property type="molecule type" value="Genomic_DNA"/>
</dbReference>
<name>A0ABT7C615_9MICO</name>
<evidence type="ECO:0000256" key="2">
    <source>
        <dbReference type="ARBA" id="ARBA00022448"/>
    </source>
</evidence>
<reference evidence="6" key="2">
    <citation type="journal article" date="2022" name="Sci. Rep.">
        <title>In silico prediction of the enzymes involved in the degradation of the herbicide molinate by Gulosibacter molinativorax ON4T.</title>
        <authorList>
            <person name="Lopes A.R."/>
            <person name="Bunin E."/>
            <person name="Viana A.T."/>
            <person name="Froufe H."/>
            <person name="Munoz-Merida A."/>
            <person name="Pinho D."/>
            <person name="Figueiredo J."/>
            <person name="Barroso C."/>
            <person name="Vaz-Moreira I."/>
            <person name="Bellanger X."/>
            <person name="Egas C."/>
            <person name="Nunes O.C."/>
        </authorList>
    </citation>
    <scope>NUCLEOTIDE SEQUENCE</scope>
    <source>
        <strain evidence="6">ON4</strain>
    </source>
</reference>
<evidence type="ECO:0000256" key="5">
    <source>
        <dbReference type="RuleBase" id="RU003512"/>
    </source>
</evidence>
<dbReference type="Gene3D" id="3.40.50.1980">
    <property type="entry name" value="Nitrogenase molybdenum iron protein domain"/>
    <property type="match status" value="2"/>
</dbReference>
<proteinExistence type="inferred from homology"/>
<dbReference type="InterPro" id="IPR006127">
    <property type="entry name" value="ZnuA-like"/>
</dbReference>
<evidence type="ECO:0000313" key="6">
    <source>
        <dbReference type="EMBL" id="MDJ1370242.1"/>
    </source>
</evidence>
<sequence>MSIPDPVLDRPISTPTDTGRLHLLKITRKFLTGVTITAIAALGLTACASTGTPEPGSDGDPLQVYATTGYLADAVANIAPEAEVTTMVGPGGDPHTYQPSTKDIETIQNADVVFWNGLHLEAQMIDQLESLGDTQLAVGDQLPAELLLDWPETDDQGNPLHDPHVWNSPEAWSLVVGYVADKLGEIDPEGAAEYTANADAYVEEIDAVVAEAHELLGDGKIEPRILITGHDAFNYFGQTFDLEVHATDFVSTEAKLSAGELSELAQLIADNEVPVIFQDNQANPQAITSLKEAVQSRGWQVEVSGEELFADSLGAEDPVNTYIGAFSHNAQAVAEALGTAGQ</sequence>
<dbReference type="Pfam" id="PF01297">
    <property type="entry name" value="ZnuA"/>
    <property type="match status" value="1"/>
</dbReference>
<dbReference type="PRINTS" id="PR00690">
    <property type="entry name" value="ADHESNFAMILY"/>
</dbReference>
<comment type="caution">
    <text evidence="6">The sequence shown here is derived from an EMBL/GenBank/DDBJ whole genome shotgun (WGS) entry which is preliminary data.</text>
</comment>
<protein>
    <submittedName>
        <fullName evidence="6">Zinc ABC transporter substrate-binding protein</fullName>
    </submittedName>
</protein>
<dbReference type="PANTHER" id="PTHR42953">
    <property type="entry name" value="HIGH-AFFINITY ZINC UPTAKE SYSTEM PROTEIN ZNUA-RELATED"/>
    <property type="match status" value="1"/>
</dbReference>
<dbReference type="PRINTS" id="PR00691">
    <property type="entry name" value="ADHESINB"/>
</dbReference>
<dbReference type="PANTHER" id="PTHR42953:SF1">
    <property type="entry name" value="METAL-BINDING PROTEIN HI_0362-RELATED"/>
    <property type="match status" value="1"/>
</dbReference>
<reference evidence="6" key="1">
    <citation type="submission" date="2018-03" db="EMBL/GenBank/DDBJ databases">
        <authorList>
            <person name="Nunes O.C."/>
            <person name="Lopes A.R."/>
            <person name="Froufe H."/>
            <person name="Munoz-Merida A."/>
            <person name="Barroso C."/>
            <person name="Egas C."/>
        </authorList>
    </citation>
    <scope>NUCLEOTIDE SEQUENCE</scope>
    <source>
        <strain evidence="6">ON4</strain>
    </source>
</reference>
<dbReference type="InterPro" id="IPR050492">
    <property type="entry name" value="Bact_metal-bind_prot9"/>
</dbReference>
<evidence type="ECO:0000256" key="3">
    <source>
        <dbReference type="ARBA" id="ARBA00022723"/>
    </source>
</evidence>
<keyword evidence="7" id="KW-1185">Reference proteome</keyword>
<evidence type="ECO:0000256" key="4">
    <source>
        <dbReference type="ARBA" id="ARBA00022729"/>
    </source>
</evidence>
<dbReference type="Proteomes" id="UP001170379">
    <property type="component" value="Unassembled WGS sequence"/>
</dbReference>
<keyword evidence="2 5" id="KW-0813">Transport</keyword>
<organism evidence="6 7">
    <name type="scientific">Gulosibacter molinativorax</name>
    <dbReference type="NCBI Taxonomy" id="256821"/>
    <lineage>
        <taxon>Bacteria</taxon>
        <taxon>Bacillati</taxon>
        <taxon>Actinomycetota</taxon>
        <taxon>Actinomycetes</taxon>
        <taxon>Micrococcales</taxon>
        <taxon>Microbacteriaceae</taxon>
        <taxon>Gulosibacter</taxon>
    </lineage>
</organism>
<dbReference type="SUPFAM" id="SSF53807">
    <property type="entry name" value="Helical backbone' metal receptor"/>
    <property type="match status" value="1"/>
</dbReference>